<protein>
    <submittedName>
        <fullName evidence="3">Helitron_like_N domain-containing protein</fullName>
    </submittedName>
</protein>
<name>A0A0M3IH80_ASCLU</name>
<dbReference type="Proteomes" id="UP000036681">
    <property type="component" value="Unplaced"/>
</dbReference>
<sequence length="177" mass="20372">MDEKMVARRAKLGKIVILPTLTQGAHLVSETGRPNYFITFTTNPKWSEICEYLRKSKRCVDQSMLTARVFNRKFKEFLRDIVERKVLGEVADYVFNTEFQKRDLPHVHMLQCGSYNASRRNDEDLDAPQANTGDEEAGTNAVAVQVHFKDLPPNTKTGHVKFEWILLTKRKFRGLGV</sequence>
<keyword evidence="2" id="KW-1185">Reference proteome</keyword>
<proteinExistence type="predicted"/>
<dbReference type="WBParaSite" id="ALUE_0001774001-mRNA-1">
    <property type="protein sequence ID" value="ALUE_0001774001-mRNA-1"/>
    <property type="gene ID" value="ALUE_0001774001"/>
</dbReference>
<dbReference type="AlphaFoldDB" id="A0A0M3IH80"/>
<reference evidence="3" key="1">
    <citation type="submission" date="2017-02" db="UniProtKB">
        <authorList>
            <consortium name="WormBaseParasite"/>
        </authorList>
    </citation>
    <scope>IDENTIFICATION</scope>
</reference>
<dbReference type="InterPro" id="IPR025476">
    <property type="entry name" value="Helitron_helicase-like"/>
</dbReference>
<evidence type="ECO:0000313" key="3">
    <source>
        <dbReference type="WBParaSite" id="ALUE_0001774001-mRNA-1"/>
    </source>
</evidence>
<feature type="domain" description="Helitron helicase-like" evidence="1">
    <location>
        <begin position="26"/>
        <end position="110"/>
    </location>
</feature>
<evidence type="ECO:0000259" key="1">
    <source>
        <dbReference type="Pfam" id="PF14214"/>
    </source>
</evidence>
<dbReference type="Pfam" id="PF14214">
    <property type="entry name" value="Helitron_like_N"/>
    <property type="match status" value="1"/>
</dbReference>
<evidence type="ECO:0000313" key="2">
    <source>
        <dbReference type="Proteomes" id="UP000036681"/>
    </source>
</evidence>
<organism evidence="2 3">
    <name type="scientific">Ascaris lumbricoides</name>
    <name type="common">Giant roundworm</name>
    <dbReference type="NCBI Taxonomy" id="6252"/>
    <lineage>
        <taxon>Eukaryota</taxon>
        <taxon>Metazoa</taxon>
        <taxon>Ecdysozoa</taxon>
        <taxon>Nematoda</taxon>
        <taxon>Chromadorea</taxon>
        <taxon>Rhabditida</taxon>
        <taxon>Spirurina</taxon>
        <taxon>Ascaridomorpha</taxon>
        <taxon>Ascaridoidea</taxon>
        <taxon>Ascarididae</taxon>
        <taxon>Ascaris</taxon>
    </lineage>
</organism>
<accession>A0A0M3IH80</accession>